<comment type="caution">
    <text evidence="7">The sequence shown here is derived from an EMBL/GenBank/DDBJ whole genome shotgun (WGS) entry which is preliminary data.</text>
</comment>
<organism evidence="7 8">
    <name type="scientific">Nicoliella lavandulae</name>
    <dbReference type="NCBI Taxonomy" id="3082954"/>
    <lineage>
        <taxon>Bacteria</taxon>
        <taxon>Bacillati</taxon>
        <taxon>Bacillota</taxon>
        <taxon>Bacilli</taxon>
        <taxon>Lactobacillales</taxon>
        <taxon>Lactobacillaceae</taxon>
        <taxon>Nicoliella</taxon>
    </lineage>
</organism>
<accession>A0ABU8SKE3</accession>
<dbReference type="EC" id="6.3.4.15" evidence="5"/>
<evidence type="ECO:0000256" key="4">
    <source>
        <dbReference type="ARBA" id="ARBA00023267"/>
    </source>
</evidence>
<keyword evidence="5" id="KW-0804">Transcription</keyword>
<dbReference type="InterPro" id="IPR036388">
    <property type="entry name" value="WH-like_DNA-bd_sf"/>
</dbReference>
<dbReference type="EMBL" id="JAWMWH010000001">
    <property type="protein sequence ID" value="MEJ6400045.1"/>
    <property type="molecule type" value="Genomic_DNA"/>
</dbReference>
<feature type="DNA-binding region" description="H-T-H motif" evidence="5">
    <location>
        <begin position="20"/>
        <end position="39"/>
    </location>
</feature>
<evidence type="ECO:0000256" key="1">
    <source>
        <dbReference type="ARBA" id="ARBA00022598"/>
    </source>
</evidence>
<dbReference type="GO" id="GO:0004077">
    <property type="term" value="F:biotin--[biotin carboxyl-carrier protein] ligase activity"/>
    <property type="evidence" value="ECO:0007669"/>
    <property type="project" value="UniProtKB-EC"/>
</dbReference>
<keyword evidence="5" id="KW-0678">Repressor</keyword>
<comment type="function">
    <text evidence="5">Acts both as a biotin--[acetyl-CoA-carboxylase] ligase and a repressor.</text>
</comment>
<comment type="similarity">
    <text evidence="5">Belongs to the biotin--protein ligase family.</text>
</comment>
<dbReference type="Pfam" id="PF08279">
    <property type="entry name" value="HTH_11"/>
    <property type="match status" value="1"/>
</dbReference>
<dbReference type="InterPro" id="IPR019885">
    <property type="entry name" value="Tscrpt_reg_HTH_AsnC-type_CS"/>
</dbReference>
<evidence type="ECO:0000259" key="6">
    <source>
        <dbReference type="PROSITE" id="PS51733"/>
    </source>
</evidence>
<dbReference type="PANTHER" id="PTHR12835:SF5">
    <property type="entry name" value="BIOTIN--PROTEIN LIGASE"/>
    <property type="match status" value="1"/>
</dbReference>
<dbReference type="InterPro" id="IPR004143">
    <property type="entry name" value="BPL_LPL_catalytic"/>
</dbReference>
<dbReference type="NCBIfam" id="TIGR00121">
    <property type="entry name" value="birA_ligase"/>
    <property type="match status" value="1"/>
</dbReference>
<dbReference type="Gene3D" id="2.30.30.100">
    <property type="match status" value="1"/>
</dbReference>
<evidence type="ECO:0000313" key="7">
    <source>
        <dbReference type="EMBL" id="MEJ6400045.1"/>
    </source>
</evidence>
<dbReference type="InterPro" id="IPR036390">
    <property type="entry name" value="WH_DNA-bd_sf"/>
</dbReference>
<protein>
    <recommendedName>
        <fullName evidence="5">Bifunctional ligase/repressor BirA</fullName>
    </recommendedName>
    <alternativeName>
        <fullName evidence="5">Biotin--[acetyl-CoA-carboxylase] ligase</fullName>
        <ecNumber evidence="5">6.3.4.15</ecNumber>
    </alternativeName>
    <alternativeName>
        <fullName evidence="5">Biotin--protein ligase</fullName>
    </alternativeName>
    <alternativeName>
        <fullName evidence="5">Biotin-[acetyl-CoA carboxylase] synthetase</fullName>
    </alternativeName>
</protein>
<feature type="domain" description="BPL/LPL catalytic" evidence="6">
    <location>
        <begin position="63"/>
        <end position="255"/>
    </location>
</feature>
<gene>
    <name evidence="5" type="primary">birA</name>
    <name evidence="7" type="ORF">R4146_02455</name>
</gene>
<keyword evidence="5" id="KW-0805">Transcription regulation</keyword>
<evidence type="ECO:0000313" key="8">
    <source>
        <dbReference type="Proteomes" id="UP001370590"/>
    </source>
</evidence>
<dbReference type="InterPro" id="IPR045864">
    <property type="entry name" value="aa-tRNA-synth_II/BPL/LPL"/>
</dbReference>
<evidence type="ECO:0000256" key="3">
    <source>
        <dbReference type="ARBA" id="ARBA00022840"/>
    </source>
</evidence>
<dbReference type="SUPFAM" id="SSF50037">
    <property type="entry name" value="C-terminal domain of transcriptional repressors"/>
    <property type="match status" value="1"/>
</dbReference>
<dbReference type="InterPro" id="IPR003142">
    <property type="entry name" value="BPL_C"/>
</dbReference>
<dbReference type="Pfam" id="PF02237">
    <property type="entry name" value="BPL_C"/>
    <property type="match status" value="1"/>
</dbReference>
<dbReference type="InterPro" id="IPR030855">
    <property type="entry name" value="Bifunct_BirA"/>
</dbReference>
<comment type="caution">
    <text evidence="5">Lacks conserved residue(s) required for the propagation of feature annotation.</text>
</comment>
<evidence type="ECO:0000256" key="5">
    <source>
        <dbReference type="HAMAP-Rule" id="MF_00978"/>
    </source>
</evidence>
<keyword evidence="2 5" id="KW-0547">Nucleotide-binding</keyword>
<evidence type="ECO:0000256" key="2">
    <source>
        <dbReference type="ARBA" id="ARBA00022741"/>
    </source>
</evidence>
<dbReference type="Pfam" id="PF03099">
    <property type="entry name" value="BPL_LplA_LipB"/>
    <property type="match status" value="1"/>
</dbReference>
<feature type="binding site" evidence="5">
    <location>
        <position position="185"/>
    </location>
    <ligand>
        <name>biotin</name>
        <dbReference type="ChEBI" id="CHEBI:57586"/>
    </ligand>
</feature>
<dbReference type="SUPFAM" id="SSF55681">
    <property type="entry name" value="Class II aaRS and biotin synthetases"/>
    <property type="match status" value="1"/>
</dbReference>
<reference evidence="7 8" key="1">
    <citation type="submission" date="2023-10" db="EMBL/GenBank/DDBJ databases">
        <title>Nicoliella lavandulae sp. nov. isolated from Lavandula angustifolia flowers.</title>
        <authorList>
            <person name="Alcantara C."/>
            <person name="Zuniga M."/>
            <person name="Landete J.M."/>
            <person name="Monedero V."/>
        </authorList>
    </citation>
    <scope>NUCLEOTIDE SEQUENCE [LARGE SCALE GENOMIC DNA]</scope>
    <source>
        <strain evidence="7 8">Es01</strain>
    </source>
</reference>
<proteinExistence type="inferred from homology"/>
<dbReference type="PROSITE" id="PS51733">
    <property type="entry name" value="BPL_LPL_CATALYTIC"/>
    <property type="match status" value="1"/>
</dbReference>
<keyword evidence="3 5" id="KW-0067">ATP-binding</keyword>
<dbReference type="InterPro" id="IPR008988">
    <property type="entry name" value="Transcriptional_repressor_C"/>
</dbReference>
<dbReference type="HAMAP" id="MF_00978">
    <property type="entry name" value="Bifunct_BirA"/>
    <property type="match status" value="1"/>
</dbReference>
<keyword evidence="8" id="KW-1185">Reference proteome</keyword>
<feature type="binding site" evidence="5">
    <location>
        <position position="112"/>
    </location>
    <ligand>
        <name>biotin</name>
        <dbReference type="ChEBI" id="CHEBI:57586"/>
    </ligand>
</feature>
<comment type="catalytic activity">
    <reaction evidence="5">
        <text>biotin + L-lysyl-[protein] + ATP = N(6)-biotinyl-L-lysyl-[protein] + AMP + diphosphate + H(+)</text>
        <dbReference type="Rhea" id="RHEA:11756"/>
        <dbReference type="Rhea" id="RHEA-COMP:9752"/>
        <dbReference type="Rhea" id="RHEA-COMP:10505"/>
        <dbReference type="ChEBI" id="CHEBI:15378"/>
        <dbReference type="ChEBI" id="CHEBI:29969"/>
        <dbReference type="ChEBI" id="CHEBI:30616"/>
        <dbReference type="ChEBI" id="CHEBI:33019"/>
        <dbReference type="ChEBI" id="CHEBI:57586"/>
        <dbReference type="ChEBI" id="CHEBI:83144"/>
        <dbReference type="ChEBI" id="CHEBI:456215"/>
        <dbReference type="EC" id="6.3.4.15"/>
    </reaction>
</comment>
<dbReference type="PROSITE" id="PS00519">
    <property type="entry name" value="HTH_ASNC_1"/>
    <property type="match status" value="1"/>
</dbReference>
<dbReference type="PANTHER" id="PTHR12835">
    <property type="entry name" value="BIOTIN PROTEIN LIGASE"/>
    <property type="match status" value="1"/>
</dbReference>
<feature type="binding site" evidence="5">
    <location>
        <begin position="87"/>
        <end position="89"/>
    </location>
    <ligand>
        <name>biotin</name>
        <dbReference type="ChEBI" id="CHEBI:57586"/>
    </ligand>
</feature>
<name>A0ABU8SKE3_9LACO</name>
<keyword evidence="4 5" id="KW-0092">Biotin</keyword>
<sequence>MPHHELLKIFLNHQNEWLSGNQLAEKLAVSRTMVWKRINALKAAGHQIEGKHNLGYRYLGSLNLNADNIKHLVHTPIDIECLSTVDSTNKYAKDLVNQRIIDHPIVVIANQQTAGYGRRGRQFYSPANSGLYMTIAVPVNHDHPLNPGLLTTTTAVAVVNALKQSYPTTDFKLKWINDIWVNGNKVAGIMTESIMNVELMQPSAIIVGIGINLQTAEFPASINQPVGSISSQQIDRNQIAADIINQFLAEYPHYQDGKRMDEYRKLSVVIGHEVTISTNHAPLVGIVETIDDNGALVLKTNDGKRHHVMTGEVTKVRLNHG</sequence>
<keyword evidence="5" id="KW-0238">DNA-binding</keyword>
<dbReference type="SUPFAM" id="SSF46785">
    <property type="entry name" value="Winged helix' DNA-binding domain"/>
    <property type="match status" value="1"/>
</dbReference>
<dbReference type="InterPro" id="IPR013196">
    <property type="entry name" value="HTH_11"/>
</dbReference>
<dbReference type="Proteomes" id="UP001370590">
    <property type="component" value="Unassembled WGS sequence"/>
</dbReference>
<dbReference type="Gene3D" id="3.30.930.10">
    <property type="entry name" value="Bira Bifunctional Protein, Domain 2"/>
    <property type="match status" value="1"/>
</dbReference>
<dbReference type="InterPro" id="IPR004408">
    <property type="entry name" value="Biotin_CoA_COase_ligase"/>
</dbReference>
<dbReference type="CDD" id="cd16442">
    <property type="entry name" value="BPL"/>
    <property type="match status" value="1"/>
</dbReference>
<dbReference type="RefSeq" id="WP_339959868.1">
    <property type="nucleotide sequence ID" value="NZ_JAWMWH010000001.1"/>
</dbReference>
<keyword evidence="1 5" id="KW-0436">Ligase</keyword>
<dbReference type="Gene3D" id="1.10.10.10">
    <property type="entry name" value="Winged helix-like DNA-binding domain superfamily/Winged helix DNA-binding domain"/>
    <property type="match status" value="1"/>
</dbReference>